<name>A0ACC2P219_9HYME</name>
<dbReference type="Proteomes" id="UP001239111">
    <property type="component" value="Chromosome 2"/>
</dbReference>
<sequence length="260" mass="29314">MHLIWSPWPKYATLGKNGKRRERIARGVLGCTSFGLLGENTPLWETMGKIESHGECSDASHLASLAEVRHTGEKRGTRMKRIARTAHGCVLLDSLSQETPVRETRERKENGSQGESTDESQLVSLVGVRHTGRKRGTGRNGSHGEPTDASHLVSLAKVRHTGRRRERGRNRSHEKRTNGSHLIPSAKVRHTGGKRKIWKETGRTESLPTHLFRSLWPKTFRRELNGKREDNGSHGERTDTSDLVSPGKVRHTRRKRETGR</sequence>
<comment type="caution">
    <text evidence="1">The sequence shown here is derived from an EMBL/GenBank/DDBJ whole genome shotgun (WGS) entry which is preliminary data.</text>
</comment>
<evidence type="ECO:0000313" key="2">
    <source>
        <dbReference type="Proteomes" id="UP001239111"/>
    </source>
</evidence>
<protein>
    <submittedName>
        <fullName evidence="1">Uncharacterized protein</fullName>
    </submittedName>
</protein>
<reference evidence="1" key="1">
    <citation type="submission" date="2023-04" db="EMBL/GenBank/DDBJ databases">
        <title>A chromosome-level genome assembly of the parasitoid wasp Eretmocerus hayati.</title>
        <authorList>
            <person name="Zhong Y."/>
            <person name="Liu S."/>
            <person name="Liu Y."/>
        </authorList>
    </citation>
    <scope>NUCLEOTIDE SEQUENCE</scope>
    <source>
        <strain evidence="1">ZJU_SS_LIU_2023</strain>
    </source>
</reference>
<gene>
    <name evidence="1" type="ORF">QAD02_013141</name>
</gene>
<organism evidence="1 2">
    <name type="scientific">Eretmocerus hayati</name>
    <dbReference type="NCBI Taxonomy" id="131215"/>
    <lineage>
        <taxon>Eukaryota</taxon>
        <taxon>Metazoa</taxon>
        <taxon>Ecdysozoa</taxon>
        <taxon>Arthropoda</taxon>
        <taxon>Hexapoda</taxon>
        <taxon>Insecta</taxon>
        <taxon>Pterygota</taxon>
        <taxon>Neoptera</taxon>
        <taxon>Endopterygota</taxon>
        <taxon>Hymenoptera</taxon>
        <taxon>Apocrita</taxon>
        <taxon>Proctotrupomorpha</taxon>
        <taxon>Chalcidoidea</taxon>
        <taxon>Aphelinidae</taxon>
        <taxon>Aphelininae</taxon>
        <taxon>Eretmocerus</taxon>
    </lineage>
</organism>
<keyword evidence="2" id="KW-1185">Reference proteome</keyword>
<proteinExistence type="predicted"/>
<accession>A0ACC2P219</accession>
<dbReference type="EMBL" id="CM056742">
    <property type="protein sequence ID" value="KAJ8677354.1"/>
    <property type="molecule type" value="Genomic_DNA"/>
</dbReference>
<evidence type="ECO:0000313" key="1">
    <source>
        <dbReference type="EMBL" id="KAJ8677354.1"/>
    </source>
</evidence>